<gene>
    <name evidence="2" type="ORF">BC739_001580</name>
</gene>
<dbReference type="EMBL" id="JACJID010000001">
    <property type="protein sequence ID" value="MBA8924383.1"/>
    <property type="molecule type" value="Genomic_DNA"/>
</dbReference>
<keyword evidence="3" id="KW-1185">Reference proteome</keyword>
<accession>A0ABR6BBY4</accession>
<organism evidence="2 3">
    <name type="scientific">Kutzneria viridogrisea</name>
    <dbReference type="NCBI Taxonomy" id="47990"/>
    <lineage>
        <taxon>Bacteria</taxon>
        <taxon>Bacillati</taxon>
        <taxon>Actinomycetota</taxon>
        <taxon>Actinomycetes</taxon>
        <taxon>Pseudonocardiales</taxon>
        <taxon>Pseudonocardiaceae</taxon>
        <taxon>Kutzneria</taxon>
    </lineage>
</organism>
<keyword evidence="1" id="KW-1133">Transmembrane helix</keyword>
<feature type="transmembrane region" description="Helical" evidence="1">
    <location>
        <begin position="40"/>
        <end position="59"/>
    </location>
</feature>
<protein>
    <submittedName>
        <fullName evidence="2">Fatty acid desaturase</fullName>
    </submittedName>
</protein>
<name>A0ABR6BBY4_9PSEU</name>
<reference evidence="2 3" key="1">
    <citation type="submission" date="2020-08" db="EMBL/GenBank/DDBJ databases">
        <title>Genomic Encyclopedia of Archaeal and Bacterial Type Strains, Phase II (KMG-II): from individual species to whole genera.</title>
        <authorList>
            <person name="Goeker M."/>
        </authorList>
    </citation>
    <scope>NUCLEOTIDE SEQUENCE [LARGE SCALE GENOMIC DNA]</scope>
    <source>
        <strain evidence="2 3">DSM 43850</strain>
    </source>
</reference>
<keyword evidence="1" id="KW-0812">Transmembrane</keyword>
<dbReference type="Proteomes" id="UP000517916">
    <property type="component" value="Unassembled WGS sequence"/>
</dbReference>
<evidence type="ECO:0000256" key="1">
    <source>
        <dbReference type="SAM" id="Phobius"/>
    </source>
</evidence>
<sequence>MSTKRKPTRAEYERGLYGYHDPTAELGGAAPTVSALTPRIWLASIGMVLCVAAAVFALWLGVVWAGVLLVVLAATALVDLCWVVHRKRRGEPG</sequence>
<dbReference type="RefSeq" id="WP_025358007.1">
    <property type="nucleotide sequence ID" value="NZ_BAAABQ010000021.1"/>
</dbReference>
<evidence type="ECO:0000313" key="3">
    <source>
        <dbReference type="Proteomes" id="UP000517916"/>
    </source>
</evidence>
<feature type="transmembrane region" description="Helical" evidence="1">
    <location>
        <begin position="65"/>
        <end position="84"/>
    </location>
</feature>
<comment type="caution">
    <text evidence="2">The sequence shown here is derived from an EMBL/GenBank/DDBJ whole genome shotgun (WGS) entry which is preliminary data.</text>
</comment>
<keyword evidence="1" id="KW-0472">Membrane</keyword>
<evidence type="ECO:0000313" key="2">
    <source>
        <dbReference type="EMBL" id="MBA8924383.1"/>
    </source>
</evidence>
<proteinExistence type="predicted"/>